<feature type="transmembrane region" description="Helical" evidence="8">
    <location>
        <begin position="164"/>
        <end position="183"/>
    </location>
</feature>
<dbReference type="KEGG" id="vpy:HZI73_03210"/>
<evidence type="ECO:0000313" key="11">
    <source>
        <dbReference type="Proteomes" id="UP000683246"/>
    </source>
</evidence>
<keyword evidence="4" id="KW-0808">Transferase</keyword>
<name>A0A8J8MGY1_9FIRM</name>
<evidence type="ECO:0000256" key="6">
    <source>
        <dbReference type="ARBA" id="ARBA00022989"/>
    </source>
</evidence>
<feature type="transmembrane region" description="Helical" evidence="8">
    <location>
        <begin position="443"/>
        <end position="462"/>
    </location>
</feature>
<evidence type="ECO:0000256" key="7">
    <source>
        <dbReference type="ARBA" id="ARBA00023136"/>
    </source>
</evidence>
<evidence type="ECO:0000256" key="1">
    <source>
        <dbReference type="ARBA" id="ARBA00004651"/>
    </source>
</evidence>
<dbReference type="EMBL" id="CP058649">
    <property type="protein sequence ID" value="QUI21351.1"/>
    <property type="molecule type" value="Genomic_DNA"/>
</dbReference>
<feature type="transmembrane region" description="Helical" evidence="8">
    <location>
        <begin position="420"/>
        <end position="437"/>
    </location>
</feature>
<proteinExistence type="predicted"/>
<keyword evidence="7 8" id="KW-0472">Membrane</keyword>
<feature type="transmembrane region" description="Helical" evidence="8">
    <location>
        <begin position="34"/>
        <end position="52"/>
    </location>
</feature>
<dbReference type="Pfam" id="PF13231">
    <property type="entry name" value="PMT_2"/>
    <property type="match status" value="1"/>
</dbReference>
<gene>
    <name evidence="10" type="ORF">HZI73_03210</name>
</gene>
<organism evidence="10 11">
    <name type="scientific">Vallitalea pronyensis</name>
    <dbReference type="NCBI Taxonomy" id="1348613"/>
    <lineage>
        <taxon>Bacteria</taxon>
        <taxon>Bacillati</taxon>
        <taxon>Bacillota</taxon>
        <taxon>Clostridia</taxon>
        <taxon>Lachnospirales</taxon>
        <taxon>Vallitaleaceae</taxon>
        <taxon>Vallitalea</taxon>
    </lineage>
</organism>
<evidence type="ECO:0000256" key="2">
    <source>
        <dbReference type="ARBA" id="ARBA00022475"/>
    </source>
</evidence>
<feature type="transmembrane region" description="Helical" evidence="8">
    <location>
        <begin position="59"/>
        <end position="78"/>
    </location>
</feature>
<feature type="transmembrane region" description="Helical" evidence="8">
    <location>
        <begin position="7"/>
        <end position="28"/>
    </location>
</feature>
<feature type="transmembrane region" description="Helical" evidence="8">
    <location>
        <begin position="224"/>
        <end position="245"/>
    </location>
</feature>
<dbReference type="AlphaFoldDB" id="A0A8J8MGY1"/>
<feature type="transmembrane region" description="Helical" evidence="8">
    <location>
        <begin position="395"/>
        <end position="413"/>
    </location>
</feature>
<comment type="subcellular location">
    <subcellularLocation>
        <location evidence="1">Cell membrane</location>
        <topology evidence="1">Multi-pass membrane protein</topology>
    </subcellularLocation>
</comment>
<evidence type="ECO:0000256" key="4">
    <source>
        <dbReference type="ARBA" id="ARBA00022679"/>
    </source>
</evidence>
<dbReference type="GO" id="GO:0009103">
    <property type="term" value="P:lipopolysaccharide biosynthetic process"/>
    <property type="evidence" value="ECO:0007669"/>
    <property type="project" value="UniProtKB-ARBA"/>
</dbReference>
<dbReference type="InterPro" id="IPR050297">
    <property type="entry name" value="LipidA_mod_glycosyltrf_83"/>
</dbReference>
<dbReference type="GO" id="GO:0005886">
    <property type="term" value="C:plasma membrane"/>
    <property type="evidence" value="ECO:0007669"/>
    <property type="project" value="UniProtKB-SubCell"/>
</dbReference>
<keyword evidence="6 8" id="KW-1133">Transmembrane helix</keyword>
<dbReference type="InterPro" id="IPR038731">
    <property type="entry name" value="RgtA/B/C-like"/>
</dbReference>
<sequence length="468" mass="53940">MRRLNQVFDIYLILFFSLVIGLTVAFLFEMDVHIVYIIPAILLMVIIYWVSVYGTIQYFGLYLFLFVLLTKAITVVLIDTPPISDFKMMIDAAKAFAVGDYGFKDNGYFQAWAYQSGFVVYQGLIIKVFGYHLILMKLINCLWIALTTLFIYKITKRLLNDVAARAAGLLYAVYIPFFLYAPVLTNQHISTMLYYLGLYFIVKEDSPGYKNWIMAGVALALGNVMRPIGIIWLAAIGLWAVFDCFSTRRRHHHGVRLKGFAMCLVIYLVVFYGISLLFIRTGITDTGLKNNNPYWKFVVGFNEDTNGLYSFEDVKMLKDQPINQALLDKERALIRKRLSIPPNRMAMLMVNKVGSMWGKYELGVFTFPHMLGKDIKRLGRDFDALHTSLLNLEKMIYLLMIGLVVYGLVIQFIHGHQSKYKIIYYVLTLYTGIHFLIEVSPRYKYVVMGLVFMLAGNGIRYINHRTSR</sequence>
<evidence type="ECO:0000259" key="9">
    <source>
        <dbReference type="Pfam" id="PF13231"/>
    </source>
</evidence>
<feature type="domain" description="Glycosyltransferase RgtA/B/C/D-like" evidence="9">
    <location>
        <begin position="122"/>
        <end position="268"/>
    </location>
</feature>
<keyword evidence="5 8" id="KW-0812">Transmembrane</keyword>
<reference evidence="10" key="1">
    <citation type="submission" date="2020-07" db="EMBL/GenBank/DDBJ databases">
        <title>Vallitalea pronyensis genome.</title>
        <authorList>
            <person name="Postec A."/>
        </authorList>
    </citation>
    <scope>NUCLEOTIDE SEQUENCE</scope>
    <source>
        <strain evidence="10">FatNI3</strain>
    </source>
</reference>
<dbReference type="Proteomes" id="UP000683246">
    <property type="component" value="Chromosome"/>
</dbReference>
<dbReference type="PANTHER" id="PTHR33908:SF11">
    <property type="entry name" value="MEMBRANE PROTEIN"/>
    <property type="match status" value="1"/>
</dbReference>
<keyword evidence="3" id="KW-0328">Glycosyltransferase</keyword>
<keyword evidence="2" id="KW-1003">Cell membrane</keyword>
<evidence type="ECO:0000256" key="5">
    <source>
        <dbReference type="ARBA" id="ARBA00022692"/>
    </source>
</evidence>
<accession>A0A8J8MGY1</accession>
<protein>
    <submittedName>
        <fullName evidence="10">Glycosyltransferase family 39 protein</fullName>
    </submittedName>
</protein>
<feature type="transmembrane region" description="Helical" evidence="8">
    <location>
        <begin position="129"/>
        <end position="152"/>
    </location>
</feature>
<feature type="transmembrane region" description="Helical" evidence="8">
    <location>
        <begin position="257"/>
        <end position="279"/>
    </location>
</feature>
<dbReference type="PANTHER" id="PTHR33908">
    <property type="entry name" value="MANNOSYLTRANSFERASE YKCB-RELATED"/>
    <property type="match status" value="1"/>
</dbReference>
<dbReference type="GO" id="GO:0016763">
    <property type="term" value="F:pentosyltransferase activity"/>
    <property type="evidence" value="ECO:0007669"/>
    <property type="project" value="TreeGrafter"/>
</dbReference>
<evidence type="ECO:0000256" key="3">
    <source>
        <dbReference type="ARBA" id="ARBA00022676"/>
    </source>
</evidence>
<dbReference type="RefSeq" id="WP_212696820.1">
    <property type="nucleotide sequence ID" value="NZ_CP058649.1"/>
</dbReference>
<evidence type="ECO:0000313" key="10">
    <source>
        <dbReference type="EMBL" id="QUI21351.1"/>
    </source>
</evidence>
<evidence type="ECO:0000256" key="8">
    <source>
        <dbReference type="SAM" id="Phobius"/>
    </source>
</evidence>
<keyword evidence="11" id="KW-1185">Reference proteome</keyword>